<dbReference type="PANTHER" id="PTHR48182">
    <property type="entry name" value="PROTEIN SERAC1"/>
    <property type="match status" value="1"/>
</dbReference>
<proteinExistence type="predicted"/>
<keyword evidence="5" id="KW-0496">Mitochondrion</keyword>
<reference evidence="7" key="1">
    <citation type="journal article" date="2023" name="Mol. Phylogenet. Evol.">
        <title>Genome-scale phylogeny and comparative genomics of the fungal order Sordariales.</title>
        <authorList>
            <person name="Hensen N."/>
            <person name="Bonometti L."/>
            <person name="Westerberg I."/>
            <person name="Brannstrom I.O."/>
            <person name="Guillou S."/>
            <person name="Cros-Aarteil S."/>
            <person name="Calhoun S."/>
            <person name="Haridas S."/>
            <person name="Kuo A."/>
            <person name="Mondo S."/>
            <person name="Pangilinan J."/>
            <person name="Riley R."/>
            <person name="LaButti K."/>
            <person name="Andreopoulos B."/>
            <person name="Lipzen A."/>
            <person name="Chen C."/>
            <person name="Yan M."/>
            <person name="Daum C."/>
            <person name="Ng V."/>
            <person name="Clum A."/>
            <person name="Steindorff A."/>
            <person name="Ohm R.A."/>
            <person name="Martin F."/>
            <person name="Silar P."/>
            <person name="Natvig D.O."/>
            <person name="Lalanne C."/>
            <person name="Gautier V."/>
            <person name="Ament-Velasquez S.L."/>
            <person name="Kruys A."/>
            <person name="Hutchinson M.I."/>
            <person name="Powell A.J."/>
            <person name="Barry K."/>
            <person name="Miller A.N."/>
            <person name="Grigoriev I.V."/>
            <person name="Debuchy R."/>
            <person name="Gladieux P."/>
            <person name="Hiltunen Thoren M."/>
            <person name="Johannesson H."/>
        </authorList>
    </citation>
    <scope>NUCLEOTIDE SEQUENCE</scope>
    <source>
        <strain evidence="7">CBS 560.94</strain>
    </source>
</reference>
<evidence type="ECO:0000256" key="1">
    <source>
        <dbReference type="ARBA" id="ARBA00004173"/>
    </source>
</evidence>
<evidence type="ECO:0000256" key="3">
    <source>
        <dbReference type="ARBA" id="ARBA00004370"/>
    </source>
</evidence>
<dbReference type="AlphaFoldDB" id="A0AAE0JB96"/>
<evidence type="ECO:0000256" key="6">
    <source>
        <dbReference type="ARBA" id="ARBA00023136"/>
    </source>
</evidence>
<dbReference type="Proteomes" id="UP001278500">
    <property type="component" value="Unassembled WGS sequence"/>
</dbReference>
<dbReference type="InterPro" id="IPR029058">
    <property type="entry name" value="AB_hydrolase_fold"/>
</dbReference>
<evidence type="ECO:0000256" key="5">
    <source>
        <dbReference type="ARBA" id="ARBA00023128"/>
    </source>
</evidence>
<comment type="caution">
    <text evidence="7">The sequence shown here is derived from an EMBL/GenBank/DDBJ whole genome shotgun (WGS) entry which is preliminary data.</text>
</comment>
<gene>
    <name evidence="7" type="ORF">B0H65DRAFT_408902</name>
</gene>
<dbReference type="GO" id="GO:0005783">
    <property type="term" value="C:endoplasmic reticulum"/>
    <property type="evidence" value="ECO:0007669"/>
    <property type="project" value="UniProtKB-SubCell"/>
</dbReference>
<name>A0AAE0JB96_9PEZI</name>
<sequence length="397" mass="45577">MSLSRPNVFRVSGIPANSDAENSIQQDAEAFLFEFIQDKFQDHERGQIEPDIQIIPSCTVSSNTVNALVEFSPTEPEFLKEVLNNRESNLRTLKRVNGKRIIIYFDLHFAGLTQLYPTPPDQSVTVDIIAITGLGGHSYGSWRSRTGPEMWLRDFLFEDMPRCRTMTYGYSSQLLKRGVEKVEDYRRHFLEEIIIARDSEGLRQRPIVFICYSFGGIILAEALVHAKLTRDTNPDMEALSKATYGIFFLGVPHRGLWVDDMLDMLRAIHPNHPREELVKQLQVDSPSLKTQLDRFRNLCHDYELVSFYELGPTRELERDVASGRFGRSGQFRTAVTSESAMLQLPDSKEKKFGFPADHSDIAKFSERYSGPYKIAIRYLNIFEKDSQEVVRRRFGSS</sequence>
<evidence type="ECO:0000313" key="7">
    <source>
        <dbReference type="EMBL" id="KAK3340813.1"/>
    </source>
</evidence>
<dbReference type="EMBL" id="JAUEPP010000006">
    <property type="protein sequence ID" value="KAK3340813.1"/>
    <property type="molecule type" value="Genomic_DNA"/>
</dbReference>
<evidence type="ECO:0000256" key="2">
    <source>
        <dbReference type="ARBA" id="ARBA00004240"/>
    </source>
</evidence>
<dbReference type="PANTHER" id="PTHR48182:SF2">
    <property type="entry name" value="PROTEIN SERAC1"/>
    <property type="match status" value="1"/>
</dbReference>
<dbReference type="InterPro" id="IPR052374">
    <property type="entry name" value="SERAC1"/>
</dbReference>
<comment type="subcellular location">
    <subcellularLocation>
        <location evidence="2">Endoplasmic reticulum</location>
    </subcellularLocation>
    <subcellularLocation>
        <location evidence="3">Membrane</location>
    </subcellularLocation>
    <subcellularLocation>
        <location evidence="1">Mitochondrion</location>
    </subcellularLocation>
</comment>
<feature type="non-terminal residue" evidence="7">
    <location>
        <position position="1"/>
    </location>
</feature>
<organism evidence="7 8">
    <name type="scientific">Neurospora tetraspora</name>
    <dbReference type="NCBI Taxonomy" id="94610"/>
    <lineage>
        <taxon>Eukaryota</taxon>
        <taxon>Fungi</taxon>
        <taxon>Dikarya</taxon>
        <taxon>Ascomycota</taxon>
        <taxon>Pezizomycotina</taxon>
        <taxon>Sordariomycetes</taxon>
        <taxon>Sordariomycetidae</taxon>
        <taxon>Sordariales</taxon>
        <taxon>Sordariaceae</taxon>
        <taxon>Neurospora</taxon>
    </lineage>
</organism>
<dbReference type="GeneID" id="87860978"/>
<dbReference type="SUPFAM" id="SSF53474">
    <property type="entry name" value="alpha/beta-Hydrolases"/>
    <property type="match status" value="1"/>
</dbReference>
<keyword evidence="4" id="KW-0256">Endoplasmic reticulum</keyword>
<keyword evidence="6" id="KW-0472">Membrane</keyword>
<keyword evidence="8" id="KW-1185">Reference proteome</keyword>
<protein>
    <recommendedName>
        <fullName evidence="9">DUF676 domain-containing protein</fullName>
    </recommendedName>
</protein>
<accession>A0AAE0JB96</accession>
<dbReference type="RefSeq" id="XP_062679755.1">
    <property type="nucleotide sequence ID" value="XM_062823824.1"/>
</dbReference>
<dbReference type="GO" id="GO:0005739">
    <property type="term" value="C:mitochondrion"/>
    <property type="evidence" value="ECO:0007669"/>
    <property type="project" value="UniProtKB-SubCell"/>
</dbReference>
<evidence type="ECO:0000256" key="4">
    <source>
        <dbReference type="ARBA" id="ARBA00022824"/>
    </source>
</evidence>
<reference evidence="7" key="2">
    <citation type="submission" date="2023-06" db="EMBL/GenBank/DDBJ databases">
        <authorList>
            <consortium name="Lawrence Berkeley National Laboratory"/>
            <person name="Haridas S."/>
            <person name="Hensen N."/>
            <person name="Bonometti L."/>
            <person name="Westerberg I."/>
            <person name="Brannstrom I.O."/>
            <person name="Guillou S."/>
            <person name="Cros-Aarteil S."/>
            <person name="Calhoun S."/>
            <person name="Kuo A."/>
            <person name="Mondo S."/>
            <person name="Pangilinan J."/>
            <person name="Riley R."/>
            <person name="Labutti K."/>
            <person name="Andreopoulos B."/>
            <person name="Lipzen A."/>
            <person name="Chen C."/>
            <person name="Yanf M."/>
            <person name="Daum C."/>
            <person name="Ng V."/>
            <person name="Clum A."/>
            <person name="Steindorff A."/>
            <person name="Ohm R."/>
            <person name="Martin F."/>
            <person name="Silar P."/>
            <person name="Natvig D."/>
            <person name="Lalanne C."/>
            <person name="Gautier V."/>
            <person name="Ament-Velasquez S.L."/>
            <person name="Kruys A."/>
            <person name="Hutchinson M.I."/>
            <person name="Powell A.J."/>
            <person name="Barry K."/>
            <person name="Miller A.N."/>
            <person name="Grigoriev I.V."/>
            <person name="Debuchy R."/>
            <person name="Gladieux P."/>
            <person name="Thoren M.H."/>
            <person name="Johannesson H."/>
        </authorList>
    </citation>
    <scope>NUCLEOTIDE SEQUENCE</scope>
    <source>
        <strain evidence="7">CBS 560.94</strain>
    </source>
</reference>
<dbReference type="GO" id="GO:0016020">
    <property type="term" value="C:membrane"/>
    <property type="evidence" value="ECO:0007669"/>
    <property type="project" value="UniProtKB-SubCell"/>
</dbReference>
<evidence type="ECO:0008006" key="9">
    <source>
        <dbReference type="Google" id="ProtNLM"/>
    </source>
</evidence>
<evidence type="ECO:0000313" key="8">
    <source>
        <dbReference type="Proteomes" id="UP001278500"/>
    </source>
</evidence>